<accession>A0ABT3JAF5</accession>
<proteinExistence type="predicted"/>
<dbReference type="RefSeq" id="WP_264773820.1">
    <property type="nucleotide sequence ID" value="NZ_JAPDOG010000054.1"/>
</dbReference>
<name>A0ABT3JAF5_9RHOB</name>
<comment type="caution">
    <text evidence="1">The sequence shown here is derived from an EMBL/GenBank/DDBJ whole genome shotgun (WGS) entry which is preliminary data.</text>
</comment>
<evidence type="ECO:0000313" key="1">
    <source>
        <dbReference type="EMBL" id="MCW3784661.1"/>
    </source>
</evidence>
<dbReference type="Proteomes" id="UP001207582">
    <property type="component" value="Unassembled WGS sequence"/>
</dbReference>
<evidence type="ECO:0000313" key="2">
    <source>
        <dbReference type="Proteomes" id="UP001207582"/>
    </source>
</evidence>
<keyword evidence="2" id="KW-1185">Reference proteome</keyword>
<reference evidence="1 2" key="1">
    <citation type="submission" date="2022-10" db="EMBL/GenBank/DDBJ databases">
        <title>Defluviimonas sp. CAU 1641 isolated from mud.</title>
        <authorList>
            <person name="Kim W."/>
        </authorList>
    </citation>
    <scope>NUCLEOTIDE SEQUENCE [LARGE SCALE GENOMIC DNA]</scope>
    <source>
        <strain evidence="1 2">CAU 1641</strain>
    </source>
</reference>
<protein>
    <submittedName>
        <fullName evidence="1">Uncharacterized protein</fullName>
    </submittedName>
</protein>
<gene>
    <name evidence="1" type="ORF">OM960_24405</name>
</gene>
<dbReference type="EMBL" id="JAPDOG010000054">
    <property type="protein sequence ID" value="MCW3784661.1"/>
    <property type="molecule type" value="Genomic_DNA"/>
</dbReference>
<sequence length="130" mass="14773">MPRQMTPAERLIGRRLPPPPTNIDIVMARYVKEDGAMRARFEPSEAAFKPAHRQARKNGWIRQVTKVTFEGARPMRLWRPTETGEAAAREAALRVRSRRAEWEAWGRACAEAYKAGRRLKPEPDGDAPAP</sequence>
<organism evidence="1 2">
    <name type="scientific">Defluviimonas salinarum</name>
    <dbReference type="NCBI Taxonomy" id="2992147"/>
    <lineage>
        <taxon>Bacteria</taxon>
        <taxon>Pseudomonadati</taxon>
        <taxon>Pseudomonadota</taxon>
        <taxon>Alphaproteobacteria</taxon>
        <taxon>Rhodobacterales</taxon>
        <taxon>Paracoccaceae</taxon>
        <taxon>Albidovulum</taxon>
    </lineage>
</organism>